<dbReference type="Pfam" id="PF13432">
    <property type="entry name" value="TPR_16"/>
    <property type="match status" value="1"/>
</dbReference>
<keyword evidence="11" id="KW-1185">Reference proteome</keyword>
<feature type="signal peptide" evidence="8">
    <location>
        <begin position="1"/>
        <end position="21"/>
    </location>
</feature>
<comment type="caution">
    <text evidence="10">The sequence shown here is derived from an EMBL/GenBank/DDBJ whole genome shotgun (WGS) entry which is preliminary data.</text>
</comment>
<sequence>MFFWSIAIAVTAIACAALLYAGRTRAVNATAAGPVDAHSHFRQLLNEIDQDRATGKLGEAEAEAAKAELAREMVRQRQEDAGPKRDLGRVPTLAGVALTALLAVSLYAFLGRPDLPGQPLAARPEAAARTMTLDDAVKRIEQALQENPADLRGWTVIAPAYLSQGRYSDAVAAYRHVLELGGASPAVETRLAEALLFEANGEGSDEALALLEKAAAGDASDPQPRLYLAAEMTRLGRFEEAARYWQEAIDLAQGDEPWLAAARQGLSVAQNDGEDIGETDQQAMIGQMVAGLAARLEQQGGSIEEWTQLVRAYLVLGDKDKAQAAYDDAVRAYPAAFDRGDLDSLALGGGLTLNGDKP</sequence>
<dbReference type="RefSeq" id="WP_191774135.1">
    <property type="nucleotide sequence ID" value="NZ_JACYFU010000002.1"/>
</dbReference>
<dbReference type="Proteomes" id="UP000654108">
    <property type="component" value="Unassembled WGS sequence"/>
</dbReference>
<dbReference type="InterPro" id="IPR019734">
    <property type="entry name" value="TPR_rpt"/>
</dbReference>
<keyword evidence="8" id="KW-0732">Signal</keyword>
<proteinExistence type="predicted"/>
<protein>
    <submittedName>
        <fullName evidence="10">C-type cytochrome biogenesis protein CcmI</fullName>
    </submittedName>
</protein>
<evidence type="ECO:0000256" key="5">
    <source>
        <dbReference type="PROSITE-ProRule" id="PRU00339"/>
    </source>
</evidence>
<evidence type="ECO:0000259" key="9">
    <source>
        <dbReference type="Pfam" id="PF23914"/>
    </source>
</evidence>
<dbReference type="SUPFAM" id="SSF48452">
    <property type="entry name" value="TPR-like"/>
    <property type="match status" value="1"/>
</dbReference>
<accession>A0A927FV22</accession>
<evidence type="ECO:0000256" key="4">
    <source>
        <dbReference type="ARBA" id="ARBA00022803"/>
    </source>
</evidence>
<evidence type="ECO:0000256" key="1">
    <source>
        <dbReference type="ARBA" id="ARBA00004196"/>
    </source>
</evidence>
<dbReference type="InterPro" id="IPR056413">
    <property type="entry name" value="TPR_CcmH_CycH"/>
</dbReference>
<evidence type="ECO:0000313" key="11">
    <source>
        <dbReference type="Proteomes" id="UP000654108"/>
    </source>
</evidence>
<keyword evidence="4 5" id="KW-0802">TPR repeat</keyword>
<dbReference type="GO" id="GO:0005886">
    <property type="term" value="C:plasma membrane"/>
    <property type="evidence" value="ECO:0007669"/>
    <property type="project" value="TreeGrafter"/>
</dbReference>
<keyword evidence="6" id="KW-0175">Coiled coil</keyword>
<evidence type="ECO:0000313" key="10">
    <source>
        <dbReference type="EMBL" id="MBD8065318.1"/>
    </source>
</evidence>
<keyword evidence="2" id="KW-0677">Repeat</keyword>
<feature type="repeat" description="TPR" evidence="5">
    <location>
        <begin position="303"/>
        <end position="336"/>
    </location>
</feature>
<dbReference type="InterPro" id="IPR011990">
    <property type="entry name" value="TPR-like_helical_dom_sf"/>
</dbReference>
<dbReference type="PANTHER" id="PTHR47870:SF1">
    <property type="entry name" value="CYTOCHROME C-TYPE BIOGENESIS PROTEIN CCMH"/>
    <property type="match status" value="1"/>
</dbReference>
<feature type="chain" id="PRO_5037243088" evidence="8">
    <location>
        <begin position="22"/>
        <end position="358"/>
    </location>
</feature>
<gene>
    <name evidence="10" type="primary">ccmI</name>
    <name evidence="10" type="ORF">IC608_07515</name>
</gene>
<dbReference type="AlphaFoldDB" id="A0A927FV22"/>
<keyword evidence="7" id="KW-0472">Membrane</keyword>
<dbReference type="GO" id="GO:0030313">
    <property type="term" value="C:cell envelope"/>
    <property type="evidence" value="ECO:0007669"/>
    <property type="project" value="UniProtKB-SubCell"/>
</dbReference>
<dbReference type="EMBL" id="JACYFU010000002">
    <property type="protein sequence ID" value="MBD8065318.1"/>
    <property type="molecule type" value="Genomic_DNA"/>
</dbReference>
<evidence type="ECO:0000256" key="3">
    <source>
        <dbReference type="ARBA" id="ARBA00022748"/>
    </source>
</evidence>
<feature type="transmembrane region" description="Helical" evidence="7">
    <location>
        <begin position="90"/>
        <end position="110"/>
    </location>
</feature>
<dbReference type="SMART" id="SM00028">
    <property type="entry name" value="TPR"/>
    <property type="match status" value="3"/>
</dbReference>
<name>A0A927FV22_9HYPH</name>
<evidence type="ECO:0000256" key="8">
    <source>
        <dbReference type="SAM" id="SignalP"/>
    </source>
</evidence>
<dbReference type="GO" id="GO:0017004">
    <property type="term" value="P:cytochrome complex assembly"/>
    <property type="evidence" value="ECO:0007669"/>
    <property type="project" value="UniProtKB-KW"/>
</dbReference>
<keyword evidence="3" id="KW-0201">Cytochrome c-type biogenesis</keyword>
<dbReference type="InterPro" id="IPR017560">
    <property type="entry name" value="Cyt_c_biogenesis_CcmI"/>
</dbReference>
<keyword evidence="7" id="KW-1133">Transmembrane helix</keyword>
<evidence type="ECO:0000256" key="7">
    <source>
        <dbReference type="SAM" id="Phobius"/>
    </source>
</evidence>
<dbReference type="PROSITE" id="PS50005">
    <property type="entry name" value="TPR"/>
    <property type="match status" value="1"/>
</dbReference>
<feature type="domain" description="Cytochrome c-type biogenesis protein H TPR" evidence="9">
    <location>
        <begin position="142"/>
        <end position="255"/>
    </location>
</feature>
<organism evidence="10 11">
    <name type="scientific">Devosia oryzisoli</name>
    <dbReference type="NCBI Taxonomy" id="2774138"/>
    <lineage>
        <taxon>Bacteria</taxon>
        <taxon>Pseudomonadati</taxon>
        <taxon>Pseudomonadota</taxon>
        <taxon>Alphaproteobacteria</taxon>
        <taxon>Hyphomicrobiales</taxon>
        <taxon>Devosiaceae</taxon>
        <taxon>Devosia</taxon>
    </lineage>
</organism>
<dbReference type="PANTHER" id="PTHR47870">
    <property type="entry name" value="CYTOCHROME C-TYPE BIOGENESIS PROTEIN CCMH"/>
    <property type="match status" value="1"/>
</dbReference>
<dbReference type="Pfam" id="PF23914">
    <property type="entry name" value="TPR_CcmH_CycH"/>
    <property type="match status" value="1"/>
</dbReference>
<dbReference type="InterPro" id="IPR051263">
    <property type="entry name" value="C-type_cytochrome_biogenesis"/>
</dbReference>
<comment type="subcellular location">
    <subcellularLocation>
        <location evidence="1">Cell envelope</location>
    </subcellularLocation>
</comment>
<feature type="coiled-coil region" evidence="6">
    <location>
        <begin position="50"/>
        <end position="79"/>
    </location>
</feature>
<evidence type="ECO:0000256" key="2">
    <source>
        <dbReference type="ARBA" id="ARBA00022737"/>
    </source>
</evidence>
<dbReference type="Gene3D" id="1.25.40.10">
    <property type="entry name" value="Tetratricopeptide repeat domain"/>
    <property type="match status" value="1"/>
</dbReference>
<reference evidence="10" key="1">
    <citation type="submission" date="2020-09" db="EMBL/GenBank/DDBJ databases">
        <title>Genome seq and assembly of Devosia sp.</title>
        <authorList>
            <person name="Chhetri G."/>
        </authorList>
    </citation>
    <scope>NUCLEOTIDE SEQUENCE</scope>
    <source>
        <strain evidence="10">PTR5</strain>
    </source>
</reference>
<keyword evidence="7" id="KW-0812">Transmembrane</keyword>
<evidence type="ECO:0000256" key="6">
    <source>
        <dbReference type="SAM" id="Coils"/>
    </source>
</evidence>
<dbReference type="NCBIfam" id="TIGR03142">
    <property type="entry name" value="cytochro_ccmI"/>
    <property type="match status" value="1"/>
</dbReference>